<proteinExistence type="predicted"/>
<feature type="transmembrane region" description="Helical" evidence="5">
    <location>
        <begin position="263"/>
        <end position="284"/>
    </location>
</feature>
<feature type="transmembrane region" description="Helical" evidence="5">
    <location>
        <begin position="172"/>
        <end position="199"/>
    </location>
</feature>
<dbReference type="Proteomes" id="UP000663844">
    <property type="component" value="Unassembled WGS sequence"/>
</dbReference>
<evidence type="ECO:0000256" key="1">
    <source>
        <dbReference type="ARBA" id="ARBA00004370"/>
    </source>
</evidence>
<dbReference type="GO" id="GO:0016020">
    <property type="term" value="C:membrane"/>
    <property type="evidence" value="ECO:0007669"/>
    <property type="project" value="UniProtKB-SubCell"/>
</dbReference>
<dbReference type="CDD" id="cd00637">
    <property type="entry name" value="7tm_classA_rhodopsin-like"/>
    <property type="match status" value="1"/>
</dbReference>
<keyword evidence="2 5" id="KW-0812">Transmembrane</keyword>
<dbReference type="Pfam" id="PF00001">
    <property type="entry name" value="7tm_1"/>
    <property type="match status" value="1"/>
</dbReference>
<dbReference type="Proteomes" id="UP000663845">
    <property type="component" value="Unassembled WGS sequence"/>
</dbReference>
<feature type="domain" description="G-protein coupled receptors family 1 profile" evidence="6">
    <location>
        <begin position="28"/>
        <end position="283"/>
    </location>
</feature>
<keyword evidence="4 5" id="KW-0472">Membrane</keyword>
<comment type="subcellular location">
    <subcellularLocation>
        <location evidence="1">Membrane</location>
    </subcellularLocation>
</comment>
<dbReference type="InterPro" id="IPR000276">
    <property type="entry name" value="GPCR_Rhodpsn"/>
</dbReference>
<dbReference type="AlphaFoldDB" id="A0A815QVE3"/>
<evidence type="ECO:0000256" key="3">
    <source>
        <dbReference type="ARBA" id="ARBA00022989"/>
    </source>
</evidence>
<dbReference type="EMBL" id="CAJNOG010001748">
    <property type="protein sequence ID" value="CAF1468366.1"/>
    <property type="molecule type" value="Genomic_DNA"/>
</dbReference>
<evidence type="ECO:0000256" key="4">
    <source>
        <dbReference type="ARBA" id="ARBA00023136"/>
    </source>
</evidence>
<dbReference type="Gene3D" id="1.20.1070.10">
    <property type="entry name" value="Rhodopsin 7-helix transmembrane proteins"/>
    <property type="match status" value="1"/>
</dbReference>
<evidence type="ECO:0000259" key="6">
    <source>
        <dbReference type="PROSITE" id="PS50262"/>
    </source>
</evidence>
<dbReference type="EMBL" id="CAJOAZ010004179">
    <property type="protein sequence ID" value="CAF4047600.1"/>
    <property type="molecule type" value="Genomic_DNA"/>
</dbReference>
<feature type="transmembrane region" description="Helical" evidence="5">
    <location>
        <begin position="91"/>
        <end position="109"/>
    </location>
</feature>
<sequence>MSTTVLAAINVQGIRILHSIFIGMGNLGTVINLFIFLREKMRKQICSLFFIAYLITNFGRINFYTLLPTLNIGFGIDIFGKYPGFCPYRRYIGDVLLIIPNYLLVCASLDRMLFTSSNANTRSRMNRRLALFLIGGNILFWSLFNIYLFFFSQIQVLNGISTICSVKPGVGYTFYTFHSLIDVETIPILLMTGFGIQTIRHIKQMRVRSNLNFNKRDRNFITILSIQVVAFIILRLPNPIYYLYEVITSSTIKSSNRVAIENFVFFIVSLLGHAEGAAFPWINLMTSGSRTELKQAINYIIQKIHPRATGNTTTATNVETEGQNIQRTNNNINAIAPI</sequence>
<feature type="transmembrane region" description="Helical" evidence="5">
    <location>
        <begin position="129"/>
        <end position="152"/>
    </location>
</feature>
<protein>
    <recommendedName>
        <fullName evidence="6">G-protein coupled receptors family 1 profile domain-containing protein</fullName>
    </recommendedName>
</protein>
<feature type="transmembrane region" description="Helical" evidence="5">
    <location>
        <begin position="16"/>
        <end position="36"/>
    </location>
</feature>
<evidence type="ECO:0000313" key="7">
    <source>
        <dbReference type="EMBL" id="CAF1468366.1"/>
    </source>
</evidence>
<evidence type="ECO:0000256" key="2">
    <source>
        <dbReference type="ARBA" id="ARBA00022692"/>
    </source>
</evidence>
<keyword evidence="3 5" id="KW-1133">Transmembrane helix</keyword>
<evidence type="ECO:0000313" key="9">
    <source>
        <dbReference type="Proteomes" id="UP000663845"/>
    </source>
</evidence>
<gene>
    <name evidence="7" type="ORF">JYZ213_LOCUS41663</name>
    <name evidence="8" type="ORF">OXD698_LOCUS32317</name>
</gene>
<dbReference type="InterPro" id="IPR017452">
    <property type="entry name" value="GPCR_Rhodpsn_7TM"/>
</dbReference>
<name>A0A815QVE3_9BILA</name>
<feature type="transmembrane region" description="Helical" evidence="5">
    <location>
        <begin position="220"/>
        <end position="243"/>
    </location>
</feature>
<dbReference type="SUPFAM" id="SSF81321">
    <property type="entry name" value="Family A G protein-coupled receptor-like"/>
    <property type="match status" value="1"/>
</dbReference>
<evidence type="ECO:0000256" key="5">
    <source>
        <dbReference type="SAM" id="Phobius"/>
    </source>
</evidence>
<reference evidence="7" key="1">
    <citation type="submission" date="2021-02" db="EMBL/GenBank/DDBJ databases">
        <authorList>
            <person name="Nowell W R."/>
        </authorList>
    </citation>
    <scope>NUCLEOTIDE SEQUENCE</scope>
</reference>
<accession>A0A815QVE3</accession>
<evidence type="ECO:0000313" key="8">
    <source>
        <dbReference type="EMBL" id="CAF4047600.1"/>
    </source>
</evidence>
<dbReference type="GO" id="GO:0004930">
    <property type="term" value="F:G protein-coupled receptor activity"/>
    <property type="evidence" value="ECO:0007669"/>
    <property type="project" value="InterPro"/>
</dbReference>
<organism evidence="7 9">
    <name type="scientific">Adineta steineri</name>
    <dbReference type="NCBI Taxonomy" id="433720"/>
    <lineage>
        <taxon>Eukaryota</taxon>
        <taxon>Metazoa</taxon>
        <taxon>Spiralia</taxon>
        <taxon>Gnathifera</taxon>
        <taxon>Rotifera</taxon>
        <taxon>Eurotatoria</taxon>
        <taxon>Bdelloidea</taxon>
        <taxon>Adinetida</taxon>
        <taxon>Adinetidae</taxon>
        <taxon>Adineta</taxon>
    </lineage>
</organism>
<comment type="caution">
    <text evidence="7">The sequence shown here is derived from an EMBL/GenBank/DDBJ whole genome shotgun (WGS) entry which is preliminary data.</text>
</comment>
<dbReference type="PROSITE" id="PS50262">
    <property type="entry name" value="G_PROTEIN_RECEP_F1_2"/>
    <property type="match status" value="1"/>
</dbReference>